<dbReference type="GO" id="GO:0003690">
    <property type="term" value="F:double-stranded DNA binding"/>
    <property type="evidence" value="ECO:0007669"/>
    <property type="project" value="TreeGrafter"/>
</dbReference>
<feature type="region of interest" description="Disordered" evidence="2">
    <location>
        <begin position="125"/>
        <end position="217"/>
    </location>
</feature>
<dbReference type="GO" id="GO:0036297">
    <property type="term" value="P:interstrand cross-link repair"/>
    <property type="evidence" value="ECO:0007669"/>
    <property type="project" value="TreeGrafter"/>
</dbReference>
<evidence type="ECO:0000256" key="2">
    <source>
        <dbReference type="SAM" id="MobiDB-lite"/>
    </source>
</evidence>
<feature type="region of interest" description="Disordered" evidence="2">
    <location>
        <begin position="507"/>
        <end position="542"/>
    </location>
</feature>
<feature type="region of interest" description="Disordered" evidence="2">
    <location>
        <begin position="651"/>
        <end position="677"/>
    </location>
</feature>
<evidence type="ECO:0000256" key="1">
    <source>
        <dbReference type="SAM" id="Coils"/>
    </source>
</evidence>
<accession>A0A2B4RZX1</accession>
<keyword evidence="1" id="KW-0175">Coiled coil</keyword>
<dbReference type="PANTHER" id="PTHR15361:SF5">
    <property type="entry name" value="C3H1-TYPE DOMAIN-CONTAINING PROTEIN"/>
    <property type="match status" value="1"/>
</dbReference>
<name>A0A2B4RZX1_STYPI</name>
<evidence type="ECO:0000313" key="4">
    <source>
        <dbReference type="Proteomes" id="UP000225706"/>
    </source>
</evidence>
<dbReference type="Proteomes" id="UP000225706">
    <property type="component" value="Unassembled WGS sequence"/>
</dbReference>
<feature type="compositionally biased region" description="Basic and acidic residues" evidence="2">
    <location>
        <begin position="159"/>
        <end position="179"/>
    </location>
</feature>
<dbReference type="PANTHER" id="PTHR15361">
    <property type="entry name" value="RAD51/NUKS-INTERACTING PROTEIN"/>
    <property type="match status" value="1"/>
</dbReference>
<feature type="compositionally biased region" description="Basic and acidic residues" evidence="2">
    <location>
        <begin position="827"/>
        <end position="840"/>
    </location>
</feature>
<feature type="region of interest" description="Disordered" evidence="2">
    <location>
        <begin position="1"/>
        <end position="21"/>
    </location>
</feature>
<dbReference type="GO" id="GO:0003697">
    <property type="term" value="F:single-stranded DNA binding"/>
    <property type="evidence" value="ECO:0007669"/>
    <property type="project" value="TreeGrafter"/>
</dbReference>
<reference evidence="4" key="1">
    <citation type="journal article" date="2017" name="bioRxiv">
        <title>Comparative analysis of the genomes of Stylophora pistillata and Acropora digitifera provides evidence for extensive differences between species of corals.</title>
        <authorList>
            <person name="Voolstra C.R."/>
            <person name="Li Y."/>
            <person name="Liew Y.J."/>
            <person name="Baumgarten S."/>
            <person name="Zoccola D."/>
            <person name="Flot J.-F."/>
            <person name="Tambutte S."/>
            <person name="Allemand D."/>
            <person name="Aranda M."/>
        </authorList>
    </citation>
    <scope>NUCLEOTIDE SEQUENCE [LARGE SCALE GENOMIC DNA]</scope>
</reference>
<gene>
    <name evidence="3" type="ORF">AWC38_SpisGene13160</name>
</gene>
<dbReference type="OrthoDB" id="10056516at2759"/>
<dbReference type="GO" id="GO:0000724">
    <property type="term" value="P:double-strand break repair via homologous recombination"/>
    <property type="evidence" value="ECO:0007669"/>
    <property type="project" value="TreeGrafter"/>
</dbReference>
<feature type="compositionally biased region" description="Polar residues" evidence="2">
    <location>
        <begin position="653"/>
        <end position="670"/>
    </location>
</feature>
<feature type="coiled-coil region" evidence="1">
    <location>
        <begin position="869"/>
        <end position="914"/>
    </location>
</feature>
<proteinExistence type="predicted"/>
<keyword evidence="4" id="KW-1185">Reference proteome</keyword>
<comment type="caution">
    <text evidence="3">The sequence shown here is derived from an EMBL/GenBank/DDBJ whole genome shotgun (WGS) entry which is preliminary data.</text>
</comment>
<feature type="compositionally biased region" description="Polar residues" evidence="2">
    <location>
        <begin position="516"/>
        <end position="536"/>
    </location>
</feature>
<feature type="coiled-coil region" evidence="1">
    <location>
        <begin position="692"/>
        <end position="734"/>
    </location>
</feature>
<dbReference type="EMBL" id="LSMT01000243">
    <property type="protein sequence ID" value="PFX22323.1"/>
    <property type="molecule type" value="Genomic_DNA"/>
</dbReference>
<organism evidence="3 4">
    <name type="scientific">Stylophora pistillata</name>
    <name type="common">Smooth cauliflower coral</name>
    <dbReference type="NCBI Taxonomy" id="50429"/>
    <lineage>
        <taxon>Eukaryota</taxon>
        <taxon>Metazoa</taxon>
        <taxon>Cnidaria</taxon>
        <taxon>Anthozoa</taxon>
        <taxon>Hexacorallia</taxon>
        <taxon>Scleractinia</taxon>
        <taxon>Astrocoeniina</taxon>
        <taxon>Pocilloporidae</taxon>
        <taxon>Stylophora</taxon>
    </lineage>
</organism>
<dbReference type="InterPro" id="IPR052003">
    <property type="entry name" value="HR_DNA-Binding_Protein"/>
</dbReference>
<sequence>MDVDLSKKSSRDNKNHDRYPEAFREAVRSTSLRQLQNKGGQQLSDYYAAHIGGGQSEFPLAATSSSLRADSGFNISYPAAGEMRLKALRKGELKRQKYECMDQLKAIMERVRLILDDFNTAQAELEVPESPDLEYEAEEEEKRQREEKLKRRRRREQRKMKEREKNAEEKSANSDKEADSSSDEENEDSGKDEDNDEDQWDEEEDRQEENGNMPGRILRKVSQRTLVKQSKRRRVYKLIKSYLELCIEREDILRQMQSWIESTVDEELLKPAQIFMFSPDLLLDDLPLSLTSEMQALGTTLERLKGIADSLGIGMGSIEDEGESDSSTPPVKGQKGPRMLKTIYNVEELEIADNLIQAQGDVDQILQQAVKTIPFRRVRLCVEKARKQFLLMTKMMRRRNETICKMDEKIIDLECQVVKTKKNNEELRKNNNKAKLKAEKLQYQNQDLQDHVKEQQKMISDLNEQLDAYKKKESYGLYNSSRESMASSKESMERVSIVSLVDKPSQQLAPTGEKVSLQTPKSSKSQIVPGDAQTSEESQKEISQLRERLERIQDELKVEKDKFAAFENEFATLQSEKVAVEQERSQFEIKLEDIQRGHERAVEEFNEKLEDLEKENKRMTSEIECNEEMIKYQEERLSQFMEEIPCLEERMMSSPSTTATKSVANMAGTTRSERGKTSLQLGLESQTAPQMLAKVKQQYEAELHSLKDHQAKENQRHQAELRRVEQEHNKDLQNIHKECLQLLRALNRFKDCVASLLDRENMSEEAHNIRNLAPLPLDENFGDTRQMLARVAILFGEMLISVELQLTRGLMSKRLASKDPNMGRMDQSTERRMLKDDESMAQRATPGQLRIDGKQVELHVWKLLEEGNRQEVLEVIKALQTKVSEVEQTVERVKKVDEEKIKKKESELKRVLRRELETRKNVDEQKSIIKSLAAIWKSRRIGQKYIRREDQQRNLELLQEAMKEDQLSKEL</sequence>
<feature type="compositionally biased region" description="Acidic residues" evidence="2">
    <location>
        <begin position="180"/>
        <end position="207"/>
    </location>
</feature>
<feature type="compositionally biased region" description="Acidic residues" evidence="2">
    <location>
        <begin position="126"/>
        <end position="139"/>
    </location>
</feature>
<dbReference type="AlphaFoldDB" id="A0A2B4RZX1"/>
<feature type="compositionally biased region" description="Basic and acidic residues" evidence="2">
    <location>
        <begin position="140"/>
        <end position="149"/>
    </location>
</feature>
<feature type="coiled-coil region" evidence="1">
    <location>
        <begin position="410"/>
        <end position="472"/>
    </location>
</feature>
<feature type="region of interest" description="Disordered" evidence="2">
    <location>
        <begin position="817"/>
        <end position="844"/>
    </location>
</feature>
<protein>
    <submittedName>
        <fullName evidence="3">Uncharacterized protein</fullName>
    </submittedName>
</protein>
<evidence type="ECO:0000313" key="3">
    <source>
        <dbReference type="EMBL" id="PFX22323.1"/>
    </source>
</evidence>